<keyword evidence="3" id="KW-1185">Reference proteome</keyword>
<proteinExistence type="predicted"/>
<protein>
    <submittedName>
        <fullName evidence="2">Uncharacterized protein</fullName>
    </submittedName>
</protein>
<sequence length="190" mass="19828">MSSASTDQTDAFAAFLDSMDERLSTFIEHGLPETVEVGGEERTFVKDLSPASLPWIEAYAVSRLPTPALASAPANQRLSEDLMRYVGETFLRTLGGSWQHDPDGSDHGMPYIQVPDPGADDAAAPAEADTAADAPADAATAPEAHVTIDVSVLGLLMAALQNRTGDVFVSALLGIAGAEAEAETGDQTDP</sequence>
<feature type="region of interest" description="Disordered" evidence="1">
    <location>
        <begin position="99"/>
        <end position="140"/>
    </location>
</feature>
<dbReference type="Proteomes" id="UP000196581">
    <property type="component" value="Unassembled WGS sequence"/>
</dbReference>
<name>A0A1X6WTF4_9MICO</name>
<feature type="compositionally biased region" description="Low complexity" evidence="1">
    <location>
        <begin position="115"/>
        <end position="140"/>
    </location>
</feature>
<evidence type="ECO:0000256" key="1">
    <source>
        <dbReference type="SAM" id="MobiDB-lite"/>
    </source>
</evidence>
<dbReference type="EMBL" id="FWFF01000001">
    <property type="protein sequence ID" value="SLM88338.1"/>
    <property type="molecule type" value="Genomic_DNA"/>
</dbReference>
<evidence type="ECO:0000313" key="2">
    <source>
        <dbReference type="EMBL" id="SLM88338.1"/>
    </source>
</evidence>
<evidence type="ECO:0000313" key="3">
    <source>
        <dbReference type="Proteomes" id="UP000196581"/>
    </source>
</evidence>
<organism evidence="2 3">
    <name type="scientific">Brevibacterium yomogidense</name>
    <dbReference type="NCBI Taxonomy" id="946573"/>
    <lineage>
        <taxon>Bacteria</taxon>
        <taxon>Bacillati</taxon>
        <taxon>Actinomycetota</taxon>
        <taxon>Actinomycetes</taxon>
        <taxon>Micrococcales</taxon>
        <taxon>Brevibacteriaceae</taxon>
        <taxon>Brevibacterium</taxon>
    </lineage>
</organism>
<gene>
    <name evidence="2" type="ORF">FM105_00105</name>
</gene>
<reference evidence="3" key="1">
    <citation type="submission" date="2017-02" db="EMBL/GenBank/DDBJ databases">
        <authorList>
            <person name="Dridi B."/>
        </authorList>
    </citation>
    <scope>NUCLEOTIDE SEQUENCE [LARGE SCALE GENOMIC DNA]</scope>
    <source>
        <strain evidence="3">B Co 03.10</strain>
    </source>
</reference>
<accession>A0A1X6WTF4</accession>
<dbReference type="RefSeq" id="WP_087002891.1">
    <property type="nucleotide sequence ID" value="NZ_FWFF01000001.1"/>
</dbReference>
<dbReference type="AlphaFoldDB" id="A0A1X6WTF4"/>